<dbReference type="HOGENOM" id="CLU_014393_5_2_1"/>
<organism evidence="14 15">
    <name type="scientific">Uncinocarpus reesii (strain UAMH 1704)</name>
    <dbReference type="NCBI Taxonomy" id="336963"/>
    <lineage>
        <taxon>Eukaryota</taxon>
        <taxon>Fungi</taxon>
        <taxon>Dikarya</taxon>
        <taxon>Ascomycota</taxon>
        <taxon>Pezizomycotina</taxon>
        <taxon>Eurotiomycetes</taxon>
        <taxon>Eurotiomycetidae</taxon>
        <taxon>Onygenales</taxon>
        <taxon>Onygenaceae</taxon>
        <taxon>Uncinocarpus</taxon>
    </lineage>
</organism>
<dbReference type="PANTHER" id="PTHR19443:SF16">
    <property type="entry name" value="HEXOKINASE TYPE 1-RELATED"/>
    <property type="match status" value="1"/>
</dbReference>
<evidence type="ECO:0000256" key="9">
    <source>
        <dbReference type="ARBA" id="ARBA00044613"/>
    </source>
</evidence>
<evidence type="ECO:0000259" key="12">
    <source>
        <dbReference type="Pfam" id="PF00349"/>
    </source>
</evidence>
<dbReference type="Gene3D" id="3.40.367.20">
    <property type="match status" value="1"/>
</dbReference>
<dbReference type="KEGG" id="ure:UREG_06121"/>
<dbReference type="GO" id="GO:0005524">
    <property type="term" value="F:ATP binding"/>
    <property type="evidence" value="ECO:0007669"/>
    <property type="project" value="UniProtKB-UniRule"/>
</dbReference>
<protein>
    <recommendedName>
        <fullName evidence="11">Phosphotransferase</fullName>
        <ecNumber evidence="11">2.7.1.-</ecNumber>
    </recommendedName>
</protein>
<gene>
    <name evidence="14" type="ORF">UREG_06121</name>
</gene>
<evidence type="ECO:0000313" key="15">
    <source>
        <dbReference type="Proteomes" id="UP000002058"/>
    </source>
</evidence>
<evidence type="ECO:0000256" key="6">
    <source>
        <dbReference type="ARBA" id="ARBA00022777"/>
    </source>
</evidence>
<keyword evidence="5 11" id="KW-0547">Nucleotide-binding</keyword>
<dbReference type="InterPro" id="IPR043129">
    <property type="entry name" value="ATPase_NBD"/>
</dbReference>
<dbReference type="OrthoDB" id="419537at2759"/>
<dbReference type="GO" id="GO:0005739">
    <property type="term" value="C:mitochondrion"/>
    <property type="evidence" value="ECO:0007669"/>
    <property type="project" value="TreeGrafter"/>
</dbReference>
<dbReference type="GO" id="GO:0005829">
    <property type="term" value="C:cytosol"/>
    <property type="evidence" value="ECO:0007669"/>
    <property type="project" value="TreeGrafter"/>
</dbReference>
<dbReference type="GeneID" id="8443275"/>
<sequence length="461" mass="50672">MSRDLEPEARELEHMFDISTEKLKEITEHFTKELTKGLSVDGGNIPMNPTWLMNKPTGYEQGTYLTLDMGGSKARVCQVTLKQKGQVENKQREFFIPKHIKTATANELWDYLAECVEAVVDKEGMLAKCQNDGEHQDDTLRLAFTFSYPVTQDSINHGVLQRWTKGFDVKGVEGQNVVSQLEEALRRKNVPVKVSVLINDTAGTLLASAYADPDTQIGAILGTGCNSAYVETCNNIPKLQHRNLAPDSPMIINCEYGAFDNEHCVLPRTKYDKLIDKESPRPGQQTYEKMTSGLYLGEIFRHAILDLHTRNQLFVGKQVPALSQPYALDCLHLSEVDGNGSSSLQSVLQISLEKHEMDLCQKLADLINARAARLCACGLAAICKKKGLSSCVIGVDGSVMLKNDVLRGRTMKALGEILDWDAKSRQAGEKGTGDTPIRMHFVKDGSSEGAAIAAAIAAAQA</sequence>
<keyword evidence="7 11" id="KW-0067">ATP-binding</keyword>
<comment type="catalytic activity">
    <reaction evidence="9">
        <text>a D-hexose + ATP = a D-hexose 6-phosphate + ADP + H(+)</text>
        <dbReference type="Rhea" id="RHEA:22740"/>
        <dbReference type="ChEBI" id="CHEBI:4194"/>
        <dbReference type="ChEBI" id="CHEBI:15378"/>
        <dbReference type="ChEBI" id="CHEBI:30616"/>
        <dbReference type="ChEBI" id="CHEBI:229467"/>
        <dbReference type="ChEBI" id="CHEBI:456216"/>
        <dbReference type="EC" id="2.7.1.1"/>
    </reaction>
    <physiologicalReaction direction="left-to-right" evidence="9">
        <dbReference type="Rhea" id="RHEA:22741"/>
    </physiologicalReaction>
</comment>
<dbReference type="InParanoid" id="C4JWU8"/>
<keyword evidence="8 11" id="KW-0324">Glycolysis</keyword>
<evidence type="ECO:0000256" key="8">
    <source>
        <dbReference type="ARBA" id="ARBA00023152"/>
    </source>
</evidence>
<keyword evidence="6 11" id="KW-0418">Kinase</keyword>
<dbReference type="UniPathway" id="UPA00109">
    <property type="reaction ID" value="UER00180"/>
</dbReference>
<dbReference type="GO" id="GO:0005536">
    <property type="term" value="F:D-glucose binding"/>
    <property type="evidence" value="ECO:0007669"/>
    <property type="project" value="InterPro"/>
</dbReference>
<dbReference type="PRINTS" id="PR00475">
    <property type="entry name" value="HEXOKINASE"/>
</dbReference>
<comment type="pathway">
    <text evidence="2">Carbohydrate metabolism; hexose metabolism.</text>
</comment>
<feature type="domain" description="Hexokinase N-terminal" evidence="12">
    <location>
        <begin position="9"/>
        <end position="210"/>
    </location>
</feature>
<evidence type="ECO:0000259" key="13">
    <source>
        <dbReference type="Pfam" id="PF03727"/>
    </source>
</evidence>
<dbReference type="GO" id="GO:0001678">
    <property type="term" value="P:intracellular glucose homeostasis"/>
    <property type="evidence" value="ECO:0007669"/>
    <property type="project" value="InterPro"/>
</dbReference>
<keyword evidence="15" id="KW-1185">Reference proteome</keyword>
<dbReference type="Gene3D" id="3.30.420.40">
    <property type="match status" value="1"/>
</dbReference>
<dbReference type="RefSeq" id="XP_002583154.1">
    <property type="nucleotide sequence ID" value="XM_002583108.1"/>
</dbReference>
<dbReference type="Pfam" id="PF03727">
    <property type="entry name" value="Hexokinase_2"/>
    <property type="match status" value="1"/>
</dbReference>
<evidence type="ECO:0000256" key="1">
    <source>
        <dbReference type="ARBA" id="ARBA00004888"/>
    </source>
</evidence>
<dbReference type="SUPFAM" id="SSF53067">
    <property type="entry name" value="Actin-like ATPase domain"/>
    <property type="match status" value="2"/>
</dbReference>
<dbReference type="Pfam" id="PF00349">
    <property type="entry name" value="Hexokinase_1"/>
    <property type="match status" value="1"/>
</dbReference>
<dbReference type="Gene3D" id="1.10.287.1250">
    <property type="match status" value="1"/>
</dbReference>
<comment type="similarity">
    <text evidence="3 11">Belongs to the hexokinase family.</text>
</comment>
<dbReference type="GO" id="GO:0006006">
    <property type="term" value="P:glucose metabolic process"/>
    <property type="evidence" value="ECO:0007669"/>
    <property type="project" value="TreeGrafter"/>
</dbReference>
<dbReference type="InterPro" id="IPR001312">
    <property type="entry name" value="Hexokinase"/>
</dbReference>
<dbReference type="GO" id="GO:0019158">
    <property type="term" value="F:mannokinase activity"/>
    <property type="evidence" value="ECO:0007669"/>
    <property type="project" value="TreeGrafter"/>
</dbReference>
<dbReference type="AlphaFoldDB" id="C4JWU8"/>
<dbReference type="eggNOG" id="KOG1369">
    <property type="taxonomic scope" value="Eukaryota"/>
</dbReference>
<evidence type="ECO:0000256" key="11">
    <source>
        <dbReference type="RuleBase" id="RU362007"/>
    </source>
</evidence>
<dbReference type="GO" id="GO:0004340">
    <property type="term" value="F:glucokinase activity"/>
    <property type="evidence" value="ECO:0007669"/>
    <property type="project" value="TreeGrafter"/>
</dbReference>
<dbReference type="OMA" id="EILHDDC"/>
<dbReference type="InterPro" id="IPR022672">
    <property type="entry name" value="Hexokinase_N"/>
</dbReference>
<proteinExistence type="inferred from homology"/>
<evidence type="ECO:0000313" key="14">
    <source>
        <dbReference type="EMBL" id="EEP81256.1"/>
    </source>
</evidence>
<dbReference type="InterPro" id="IPR022673">
    <property type="entry name" value="Hexokinase_C"/>
</dbReference>
<dbReference type="EC" id="2.7.1.-" evidence="11"/>
<evidence type="ECO:0000256" key="10">
    <source>
        <dbReference type="ARBA" id="ARBA00047905"/>
    </source>
</evidence>
<evidence type="ECO:0000256" key="7">
    <source>
        <dbReference type="ARBA" id="ARBA00022840"/>
    </source>
</evidence>
<dbReference type="PANTHER" id="PTHR19443">
    <property type="entry name" value="HEXOKINASE"/>
    <property type="match status" value="1"/>
</dbReference>
<dbReference type="EMBL" id="CH476618">
    <property type="protein sequence ID" value="EEP81256.1"/>
    <property type="molecule type" value="Genomic_DNA"/>
</dbReference>
<evidence type="ECO:0000256" key="2">
    <source>
        <dbReference type="ARBA" id="ARBA00005028"/>
    </source>
</evidence>
<comment type="catalytic activity">
    <reaction evidence="10">
        <text>D-fructose + ATP = D-fructose 6-phosphate + ADP + H(+)</text>
        <dbReference type="Rhea" id="RHEA:16125"/>
        <dbReference type="ChEBI" id="CHEBI:15378"/>
        <dbReference type="ChEBI" id="CHEBI:30616"/>
        <dbReference type="ChEBI" id="CHEBI:37721"/>
        <dbReference type="ChEBI" id="CHEBI:61527"/>
        <dbReference type="ChEBI" id="CHEBI:456216"/>
        <dbReference type="EC" id="2.7.1.1"/>
    </reaction>
    <physiologicalReaction direction="left-to-right" evidence="10">
        <dbReference type="Rhea" id="RHEA:16126"/>
    </physiologicalReaction>
</comment>
<reference evidence="15" key="1">
    <citation type="journal article" date="2009" name="Genome Res.">
        <title>Comparative genomic analyses of the human fungal pathogens Coccidioides and their relatives.</title>
        <authorList>
            <person name="Sharpton T.J."/>
            <person name="Stajich J.E."/>
            <person name="Rounsley S.D."/>
            <person name="Gardner M.J."/>
            <person name="Wortman J.R."/>
            <person name="Jordar V.S."/>
            <person name="Maiti R."/>
            <person name="Kodira C.D."/>
            <person name="Neafsey D.E."/>
            <person name="Zeng Q."/>
            <person name="Hung C.-Y."/>
            <person name="McMahan C."/>
            <person name="Muszewska A."/>
            <person name="Grynberg M."/>
            <person name="Mandel M.A."/>
            <person name="Kellner E.M."/>
            <person name="Barker B.M."/>
            <person name="Galgiani J.N."/>
            <person name="Orbach M.J."/>
            <person name="Kirkland T.N."/>
            <person name="Cole G.T."/>
            <person name="Henn M.R."/>
            <person name="Birren B.W."/>
            <person name="Taylor J.W."/>
        </authorList>
    </citation>
    <scope>NUCLEOTIDE SEQUENCE [LARGE SCALE GENOMIC DNA]</scope>
    <source>
        <strain evidence="15">UAMH 1704</strain>
    </source>
</reference>
<evidence type="ECO:0000256" key="5">
    <source>
        <dbReference type="ARBA" id="ARBA00022741"/>
    </source>
</evidence>
<dbReference type="PROSITE" id="PS51748">
    <property type="entry name" value="HEXOKINASE_2"/>
    <property type="match status" value="1"/>
</dbReference>
<accession>C4JWU8</accession>
<comment type="pathway">
    <text evidence="1">Carbohydrate degradation; glycolysis; D-glyceraldehyde 3-phosphate and glycerone phosphate from D-glucose: step 1/4.</text>
</comment>
<keyword evidence="4 11" id="KW-0808">Transferase</keyword>
<evidence type="ECO:0000256" key="3">
    <source>
        <dbReference type="ARBA" id="ARBA00009225"/>
    </source>
</evidence>
<feature type="domain" description="Hexokinase C-terminal" evidence="13">
    <location>
        <begin position="216"/>
        <end position="456"/>
    </location>
</feature>
<dbReference type="GO" id="GO:0006096">
    <property type="term" value="P:glycolytic process"/>
    <property type="evidence" value="ECO:0007669"/>
    <property type="project" value="UniProtKB-UniPathway"/>
</dbReference>
<dbReference type="Proteomes" id="UP000002058">
    <property type="component" value="Unassembled WGS sequence"/>
</dbReference>
<dbReference type="GO" id="GO:0006013">
    <property type="term" value="P:mannose metabolic process"/>
    <property type="evidence" value="ECO:0007669"/>
    <property type="project" value="TreeGrafter"/>
</dbReference>
<evidence type="ECO:0000256" key="4">
    <source>
        <dbReference type="ARBA" id="ARBA00022679"/>
    </source>
</evidence>
<dbReference type="GO" id="GO:0008865">
    <property type="term" value="F:fructokinase activity"/>
    <property type="evidence" value="ECO:0007669"/>
    <property type="project" value="TreeGrafter"/>
</dbReference>
<dbReference type="VEuPathDB" id="FungiDB:UREG_06121"/>
<name>C4JWU8_UNCRE</name>
<dbReference type="STRING" id="336963.C4JWU8"/>